<dbReference type="EMBL" id="JBHUMJ010000011">
    <property type="protein sequence ID" value="MFD2703166.1"/>
    <property type="molecule type" value="Genomic_DNA"/>
</dbReference>
<dbReference type="RefSeq" id="WP_379264649.1">
    <property type="nucleotide sequence ID" value="NZ_JBHUMJ010000011.1"/>
</dbReference>
<sequence>MSEAERRNRNIAGICSTSGGIYQHVRADGMAKFSSDIDCISYEVNGTASLNGALKCNRYFVNGLSTVNGDISAEEIIVNGTSKAKGNVGADRTRVDGVFSIRGQLDTESLVVNGKANVGGKLIASSVEVAGTLSADRDVECEKLEVQGGFKIHGLLNAGDIDIKLLLGCEAEDIGGERIHVRRDHKVKLLDDFVPGLAPKLKAKVIEGDDIYLEQTYAQTVRGNRVVIGPGCQIGLVEYKESYYQDEDTVVDRYIQT</sequence>
<comment type="similarity">
    <text evidence="1">Belongs to the bactofilin family.</text>
</comment>
<evidence type="ECO:0000256" key="1">
    <source>
        <dbReference type="ARBA" id="ARBA00044755"/>
    </source>
</evidence>
<evidence type="ECO:0000313" key="2">
    <source>
        <dbReference type="EMBL" id="MFD2703166.1"/>
    </source>
</evidence>
<dbReference type="Proteomes" id="UP001597540">
    <property type="component" value="Unassembled WGS sequence"/>
</dbReference>
<organism evidence="2 3">
    <name type="scientific">Paenibacillus shunpengii</name>
    <dbReference type="NCBI Taxonomy" id="2054424"/>
    <lineage>
        <taxon>Bacteria</taxon>
        <taxon>Bacillati</taxon>
        <taxon>Bacillota</taxon>
        <taxon>Bacilli</taxon>
        <taxon>Bacillales</taxon>
        <taxon>Paenibacillaceae</taxon>
        <taxon>Paenibacillus</taxon>
    </lineage>
</organism>
<protein>
    <recommendedName>
        <fullName evidence="4">Polymer-forming cytoskeletal protein</fullName>
    </recommendedName>
</protein>
<evidence type="ECO:0000313" key="3">
    <source>
        <dbReference type="Proteomes" id="UP001597540"/>
    </source>
</evidence>
<dbReference type="PANTHER" id="PTHR35024">
    <property type="entry name" value="HYPOTHETICAL CYTOSOLIC PROTEIN"/>
    <property type="match status" value="1"/>
</dbReference>
<reference evidence="3" key="1">
    <citation type="journal article" date="2019" name="Int. J. Syst. Evol. Microbiol.">
        <title>The Global Catalogue of Microorganisms (GCM) 10K type strain sequencing project: providing services to taxonomists for standard genome sequencing and annotation.</title>
        <authorList>
            <consortium name="The Broad Institute Genomics Platform"/>
            <consortium name="The Broad Institute Genome Sequencing Center for Infectious Disease"/>
            <person name="Wu L."/>
            <person name="Ma J."/>
        </authorList>
    </citation>
    <scope>NUCLEOTIDE SEQUENCE [LARGE SCALE GENOMIC DNA]</scope>
    <source>
        <strain evidence="3">KCTC 33849</strain>
    </source>
</reference>
<evidence type="ECO:0008006" key="4">
    <source>
        <dbReference type="Google" id="ProtNLM"/>
    </source>
</evidence>
<proteinExistence type="inferred from homology"/>
<comment type="caution">
    <text evidence="2">The sequence shown here is derived from an EMBL/GenBank/DDBJ whole genome shotgun (WGS) entry which is preliminary data.</text>
</comment>
<keyword evidence="3" id="KW-1185">Reference proteome</keyword>
<dbReference type="PANTHER" id="PTHR35024:SF4">
    <property type="entry name" value="POLYMER-FORMING CYTOSKELETAL PROTEIN"/>
    <property type="match status" value="1"/>
</dbReference>
<gene>
    <name evidence="2" type="ORF">ACFSVM_22295</name>
</gene>
<dbReference type="InterPro" id="IPR007607">
    <property type="entry name" value="BacA/B"/>
</dbReference>
<accession>A0ABW5SU71</accession>
<name>A0ABW5SU71_9BACL</name>